<feature type="binding site" evidence="7">
    <location>
        <position position="351"/>
    </location>
    <ligand>
        <name>phosphoenolpyruvate</name>
        <dbReference type="ChEBI" id="CHEBI:58702"/>
    </ligand>
</feature>
<evidence type="ECO:0000256" key="7">
    <source>
        <dbReference type="HAMAP-Rule" id="MF_00210"/>
    </source>
</evidence>
<feature type="binding site" evidence="7">
    <location>
        <position position="126"/>
    </location>
    <ligand>
        <name>phosphoenolpyruvate</name>
        <dbReference type="ChEBI" id="CHEBI:58702"/>
    </ligand>
</feature>
<feature type="active site" description="Proton acceptor" evidence="7">
    <location>
        <position position="320"/>
    </location>
</feature>
<proteinExistence type="inferred from homology"/>
<dbReference type="HAMAP" id="MF_00210">
    <property type="entry name" value="EPSP_synth"/>
    <property type="match status" value="1"/>
</dbReference>
<dbReference type="PROSITE" id="PS00885">
    <property type="entry name" value="EPSP_SYNTHASE_2"/>
    <property type="match status" value="1"/>
</dbReference>
<dbReference type="PROSITE" id="PS00104">
    <property type="entry name" value="EPSP_SYNTHASE_1"/>
    <property type="match status" value="1"/>
</dbReference>
<feature type="binding site" evidence="7">
    <location>
        <position position="98"/>
    </location>
    <ligand>
        <name>phosphoenolpyruvate</name>
        <dbReference type="ChEBI" id="CHEBI:58702"/>
    </ligand>
</feature>
<dbReference type="InterPro" id="IPR036968">
    <property type="entry name" value="Enolpyruvate_Tfrase_sf"/>
</dbReference>
<comment type="caution">
    <text evidence="7">Lacks conserved residue(s) required for the propagation of feature annotation.</text>
</comment>
<dbReference type="PIRSF" id="PIRSF000505">
    <property type="entry name" value="EPSPS"/>
    <property type="match status" value="1"/>
</dbReference>
<keyword evidence="3 7" id="KW-0028">Amino-acid biosynthesis</keyword>
<comment type="subunit">
    <text evidence="7">Monomer.</text>
</comment>
<comment type="similarity">
    <text evidence="2 7">Belongs to the EPSP synthase family.</text>
</comment>
<dbReference type="InterPro" id="IPR006264">
    <property type="entry name" value="EPSP_synthase"/>
</dbReference>
<evidence type="ECO:0000256" key="6">
    <source>
        <dbReference type="ARBA" id="ARBA00044633"/>
    </source>
</evidence>
<feature type="binding site" evidence="7">
    <location>
        <position position="173"/>
    </location>
    <ligand>
        <name>3-phosphoshikimate</name>
        <dbReference type="ChEBI" id="CHEBI:145989"/>
    </ligand>
</feature>
<feature type="binding site" evidence="7">
    <location>
        <position position="174"/>
    </location>
    <ligand>
        <name>3-phosphoshikimate</name>
        <dbReference type="ChEBI" id="CHEBI:145989"/>
    </ligand>
</feature>
<comment type="pathway">
    <text evidence="1 7">Metabolic intermediate biosynthesis; chorismate biosynthesis; chorismate from D-erythrose 4-phosphate and phosphoenolpyruvate: step 6/7.</text>
</comment>
<dbReference type="NCBIfam" id="TIGR01356">
    <property type="entry name" value="aroA"/>
    <property type="match status" value="1"/>
</dbReference>
<dbReference type="CDD" id="cd01556">
    <property type="entry name" value="EPSP_synthase"/>
    <property type="match status" value="1"/>
</dbReference>
<organism evidence="10 11">
    <name type="scientific">Botrimarina mediterranea</name>
    <dbReference type="NCBI Taxonomy" id="2528022"/>
    <lineage>
        <taxon>Bacteria</taxon>
        <taxon>Pseudomonadati</taxon>
        <taxon>Planctomycetota</taxon>
        <taxon>Planctomycetia</taxon>
        <taxon>Pirellulales</taxon>
        <taxon>Lacipirellulaceae</taxon>
        <taxon>Botrimarina</taxon>
    </lineage>
</organism>
<accession>A0A518K9Y5</accession>
<feature type="binding site" evidence="7">
    <location>
        <position position="174"/>
    </location>
    <ligand>
        <name>phosphoenolpyruvate</name>
        <dbReference type="ChEBI" id="CHEBI:58702"/>
    </ligand>
</feature>
<dbReference type="InterPro" id="IPR013792">
    <property type="entry name" value="RNA3'P_cycl/enolpyr_Trfase_a/b"/>
</dbReference>
<keyword evidence="11" id="KW-1185">Reference proteome</keyword>
<feature type="binding site" evidence="7">
    <location>
        <position position="30"/>
    </location>
    <ligand>
        <name>3-phosphoshikimate</name>
        <dbReference type="ChEBI" id="CHEBI:145989"/>
    </ligand>
</feature>
<comment type="subcellular location">
    <subcellularLocation>
        <location evidence="7">Cytoplasm</location>
    </subcellularLocation>
</comment>
<evidence type="ECO:0000256" key="1">
    <source>
        <dbReference type="ARBA" id="ARBA00004811"/>
    </source>
</evidence>
<feature type="binding site" evidence="7">
    <location>
        <position position="25"/>
    </location>
    <ligand>
        <name>3-phosphoshikimate</name>
        <dbReference type="ChEBI" id="CHEBI:145989"/>
    </ligand>
</feature>
<feature type="binding site" evidence="7">
    <location>
        <position position="172"/>
    </location>
    <ligand>
        <name>3-phosphoshikimate</name>
        <dbReference type="ChEBI" id="CHEBI:145989"/>
    </ligand>
</feature>
<dbReference type="SUPFAM" id="SSF55205">
    <property type="entry name" value="EPT/RTPC-like"/>
    <property type="match status" value="1"/>
</dbReference>
<feature type="binding site" evidence="7">
    <location>
        <position position="320"/>
    </location>
    <ligand>
        <name>3-phosphoshikimate</name>
        <dbReference type="ChEBI" id="CHEBI:145989"/>
    </ligand>
</feature>
<keyword evidence="4 7" id="KW-0808">Transferase</keyword>
<evidence type="ECO:0000256" key="2">
    <source>
        <dbReference type="ARBA" id="ARBA00009948"/>
    </source>
</evidence>
<evidence type="ECO:0000256" key="3">
    <source>
        <dbReference type="ARBA" id="ARBA00022605"/>
    </source>
</evidence>
<feature type="binding site" evidence="7">
    <location>
        <position position="392"/>
    </location>
    <ligand>
        <name>phosphoenolpyruvate</name>
        <dbReference type="ChEBI" id="CHEBI:58702"/>
    </ligand>
</feature>
<evidence type="ECO:0000259" key="9">
    <source>
        <dbReference type="Pfam" id="PF00275"/>
    </source>
</evidence>
<dbReference type="PANTHER" id="PTHR21090:SF5">
    <property type="entry name" value="PENTAFUNCTIONAL AROM POLYPEPTIDE"/>
    <property type="match status" value="1"/>
</dbReference>
<feature type="binding site" evidence="7">
    <location>
        <position position="417"/>
    </location>
    <ligand>
        <name>phosphoenolpyruvate</name>
        <dbReference type="ChEBI" id="CHEBI:58702"/>
    </ligand>
</feature>
<keyword evidence="5 7" id="KW-0057">Aromatic amino acid biosynthesis</keyword>
<dbReference type="GO" id="GO:0005737">
    <property type="term" value="C:cytoplasm"/>
    <property type="evidence" value="ECO:0007669"/>
    <property type="project" value="UniProtKB-SubCell"/>
</dbReference>
<feature type="binding site" evidence="7">
    <location>
        <position position="200"/>
    </location>
    <ligand>
        <name>3-phosphoshikimate</name>
        <dbReference type="ChEBI" id="CHEBI:145989"/>
    </ligand>
</feature>
<dbReference type="InterPro" id="IPR001986">
    <property type="entry name" value="Enolpyruvate_Tfrase_dom"/>
</dbReference>
<dbReference type="GO" id="GO:0008652">
    <property type="term" value="P:amino acid biosynthetic process"/>
    <property type="evidence" value="ECO:0007669"/>
    <property type="project" value="UniProtKB-KW"/>
</dbReference>
<dbReference type="GO" id="GO:0009073">
    <property type="term" value="P:aromatic amino acid family biosynthetic process"/>
    <property type="evidence" value="ECO:0007669"/>
    <property type="project" value="UniProtKB-KW"/>
</dbReference>
<evidence type="ECO:0000256" key="5">
    <source>
        <dbReference type="ARBA" id="ARBA00023141"/>
    </source>
</evidence>
<dbReference type="GO" id="GO:0003866">
    <property type="term" value="F:3-phosphoshikimate 1-carboxyvinyltransferase activity"/>
    <property type="evidence" value="ECO:0007669"/>
    <property type="project" value="UniProtKB-UniRule"/>
</dbReference>
<dbReference type="Proteomes" id="UP000316426">
    <property type="component" value="Chromosome"/>
</dbReference>
<feature type="binding site" evidence="7">
    <location>
        <position position="25"/>
    </location>
    <ligand>
        <name>phosphoenolpyruvate</name>
        <dbReference type="ChEBI" id="CHEBI:58702"/>
    </ligand>
</feature>
<evidence type="ECO:0000313" key="11">
    <source>
        <dbReference type="Proteomes" id="UP000316426"/>
    </source>
</evidence>
<dbReference type="UniPathway" id="UPA00053">
    <property type="reaction ID" value="UER00089"/>
</dbReference>
<feature type="domain" description="Enolpyruvate transferase" evidence="9">
    <location>
        <begin position="13"/>
        <end position="426"/>
    </location>
</feature>
<feature type="region of interest" description="Disordered" evidence="8">
    <location>
        <begin position="1"/>
        <end position="20"/>
    </location>
</feature>
<reference evidence="10 11" key="1">
    <citation type="submission" date="2019-02" db="EMBL/GenBank/DDBJ databases">
        <title>Deep-cultivation of Planctomycetes and their phenomic and genomic characterization uncovers novel biology.</title>
        <authorList>
            <person name="Wiegand S."/>
            <person name="Jogler M."/>
            <person name="Boedeker C."/>
            <person name="Pinto D."/>
            <person name="Vollmers J."/>
            <person name="Rivas-Marin E."/>
            <person name="Kohn T."/>
            <person name="Peeters S.H."/>
            <person name="Heuer A."/>
            <person name="Rast P."/>
            <person name="Oberbeckmann S."/>
            <person name="Bunk B."/>
            <person name="Jeske O."/>
            <person name="Meyerdierks A."/>
            <person name="Storesund J.E."/>
            <person name="Kallscheuer N."/>
            <person name="Luecker S."/>
            <person name="Lage O.M."/>
            <person name="Pohl T."/>
            <person name="Merkel B.J."/>
            <person name="Hornburger P."/>
            <person name="Mueller R.-W."/>
            <person name="Bruemmer F."/>
            <person name="Labrenz M."/>
            <person name="Spormann A.M."/>
            <person name="Op den Camp H."/>
            <person name="Overmann J."/>
            <person name="Amann R."/>
            <person name="Jetten M.S.M."/>
            <person name="Mascher T."/>
            <person name="Medema M.H."/>
            <person name="Devos D.P."/>
            <person name="Kaster A.-K."/>
            <person name="Ovreas L."/>
            <person name="Rohde M."/>
            <person name="Galperin M.Y."/>
            <person name="Jogler C."/>
        </authorList>
    </citation>
    <scope>NUCLEOTIDE SEQUENCE [LARGE SCALE GENOMIC DNA]</scope>
    <source>
        <strain evidence="10 11">Spa11</strain>
    </source>
</reference>
<comment type="function">
    <text evidence="7">Catalyzes the transfer of the enolpyruvyl moiety of phosphoenolpyruvate (PEP) to the 5-hydroxyl of shikimate-3-phosphate (S3P) to produce enolpyruvyl shikimate-3-phosphate and inorganic phosphate.</text>
</comment>
<dbReference type="PANTHER" id="PTHR21090">
    <property type="entry name" value="AROM/DEHYDROQUINATE SYNTHASE"/>
    <property type="match status" value="1"/>
</dbReference>
<name>A0A518K9Y5_9BACT</name>
<feature type="binding site" evidence="7">
    <location>
        <position position="347"/>
    </location>
    <ligand>
        <name>3-phosphoshikimate</name>
        <dbReference type="ChEBI" id="CHEBI:145989"/>
    </ligand>
</feature>
<protein>
    <recommendedName>
        <fullName evidence="7">3-phosphoshikimate 1-carboxyvinyltransferase</fullName>
        <ecNumber evidence="7">2.5.1.19</ecNumber>
    </recommendedName>
    <alternativeName>
        <fullName evidence="7">5-enolpyruvylshikimate-3-phosphate synthase</fullName>
        <shortName evidence="7">EPSP synthase</shortName>
        <shortName evidence="7">EPSPS</shortName>
    </alternativeName>
</protein>
<dbReference type="KEGG" id="bmei:Spa11_28050"/>
<evidence type="ECO:0000256" key="8">
    <source>
        <dbReference type="SAM" id="MobiDB-lite"/>
    </source>
</evidence>
<dbReference type="RefSeq" id="WP_145113141.1">
    <property type="nucleotide sequence ID" value="NZ_CP036349.1"/>
</dbReference>
<dbReference type="AlphaFoldDB" id="A0A518K9Y5"/>
<evidence type="ECO:0000256" key="4">
    <source>
        <dbReference type="ARBA" id="ARBA00022679"/>
    </source>
</evidence>
<feature type="binding site" evidence="7">
    <location>
        <position position="26"/>
    </location>
    <ligand>
        <name>3-phosphoshikimate</name>
        <dbReference type="ChEBI" id="CHEBI:145989"/>
    </ligand>
</feature>
<keyword evidence="7" id="KW-0963">Cytoplasm</keyword>
<comment type="catalytic activity">
    <reaction evidence="6">
        <text>3-phosphoshikimate + phosphoenolpyruvate = 5-O-(1-carboxyvinyl)-3-phosphoshikimate + phosphate</text>
        <dbReference type="Rhea" id="RHEA:21256"/>
        <dbReference type="ChEBI" id="CHEBI:43474"/>
        <dbReference type="ChEBI" id="CHEBI:57701"/>
        <dbReference type="ChEBI" id="CHEBI:58702"/>
        <dbReference type="ChEBI" id="CHEBI:145989"/>
        <dbReference type="EC" id="2.5.1.19"/>
    </reaction>
    <physiologicalReaction direction="left-to-right" evidence="6">
        <dbReference type="Rhea" id="RHEA:21257"/>
    </physiologicalReaction>
</comment>
<gene>
    <name evidence="7 10" type="primary">aroA</name>
    <name evidence="10" type="ORF">Spa11_28050</name>
</gene>
<sequence>MSTDSIEITPVAGPLNASVRPPGSKSLTNRALVCAALADGESTLSGALVSDDTHVMIEGLGRLGIPIDVADNGTTLRVAGAGGQIPAIEADLFIGNSGTTVRFLTAMVTLGHGAFRLDGVPRMRERPIGDLVKALNALGATVRCESPGGCPPVDVHANGLPGGAAMVRGDISSQFLSGLLMACPCADGPVTLEIEGELVSKPYVAMTLEVMRSFGVEVSAPDDLSRFEIEPVGSYQPRDYAIEPDASAASYFWAAAAICGGEVTVDGLTRNALQGDVAFVDCLEKMGCRVKPLAEGIKVIGPAPGEKLRGATLDMNAISDTVQTLAAVALFADGPTEVTGVAHNRHKETDRIADLATELRRLGASVEEKPDGLVITPGELRPALVETYDDHRMAMSLALVGLKQQGVRIANPSCTAKTYPNYFEDLARAVQQ</sequence>
<dbReference type="Gene3D" id="3.65.10.10">
    <property type="entry name" value="Enolpyruvate transferase domain"/>
    <property type="match status" value="2"/>
</dbReference>
<dbReference type="GO" id="GO:0009423">
    <property type="term" value="P:chorismate biosynthetic process"/>
    <property type="evidence" value="ECO:0007669"/>
    <property type="project" value="UniProtKB-UniRule"/>
</dbReference>
<dbReference type="InterPro" id="IPR023193">
    <property type="entry name" value="EPSP_synthase_CS"/>
</dbReference>
<dbReference type="EMBL" id="CP036349">
    <property type="protein sequence ID" value="QDV74599.1"/>
    <property type="molecule type" value="Genomic_DNA"/>
</dbReference>
<dbReference type="EC" id="2.5.1.19" evidence="7"/>
<dbReference type="Pfam" id="PF00275">
    <property type="entry name" value="EPSP_synthase"/>
    <property type="match status" value="1"/>
</dbReference>
<evidence type="ECO:0000313" key="10">
    <source>
        <dbReference type="EMBL" id="QDV74599.1"/>
    </source>
</evidence>